<keyword evidence="1" id="KW-0812">Transmembrane</keyword>
<evidence type="ECO:0008006" key="5">
    <source>
        <dbReference type="Google" id="ProtNLM"/>
    </source>
</evidence>
<keyword evidence="1" id="KW-0472">Membrane</keyword>
<dbReference type="PROSITE" id="PS51257">
    <property type="entry name" value="PROKAR_LIPOPROTEIN"/>
    <property type="match status" value="1"/>
</dbReference>
<gene>
    <name evidence="4" type="ORF">HAND00432_LOCUS14561</name>
    <name evidence="3" type="ORF">HAND1043_LOCUS18552</name>
</gene>
<organism evidence="4">
    <name type="scientific">Hemiselmis andersenii</name>
    <name type="common">Cryptophyte alga</name>
    <dbReference type="NCBI Taxonomy" id="464988"/>
    <lineage>
        <taxon>Eukaryota</taxon>
        <taxon>Cryptophyceae</taxon>
        <taxon>Cryptomonadales</taxon>
        <taxon>Hemiselmidaceae</taxon>
        <taxon>Hemiselmis</taxon>
    </lineage>
</organism>
<evidence type="ECO:0000256" key="2">
    <source>
        <dbReference type="SAM" id="SignalP"/>
    </source>
</evidence>
<proteinExistence type="predicted"/>
<reference evidence="4" key="1">
    <citation type="submission" date="2021-01" db="EMBL/GenBank/DDBJ databases">
        <authorList>
            <person name="Corre E."/>
            <person name="Pelletier E."/>
            <person name="Niang G."/>
            <person name="Scheremetjew M."/>
            <person name="Finn R."/>
            <person name="Kale V."/>
            <person name="Holt S."/>
            <person name="Cochrane G."/>
            <person name="Meng A."/>
            <person name="Brown T."/>
            <person name="Cohen L."/>
        </authorList>
    </citation>
    <scope>NUCLEOTIDE SEQUENCE</scope>
    <source>
        <strain evidence="3">CCMP441</strain>
        <strain evidence="4">CCMP644</strain>
    </source>
</reference>
<evidence type="ECO:0000313" key="4">
    <source>
        <dbReference type="EMBL" id="CAD8960477.1"/>
    </source>
</evidence>
<feature type="chain" id="PRO_5035585661" description="UPAR/Ly6 domain-containing protein" evidence="2">
    <location>
        <begin position="30"/>
        <end position="189"/>
    </location>
</feature>
<accession>A0A6U4LJ61</accession>
<keyword evidence="1" id="KW-1133">Transmembrane helix</keyword>
<protein>
    <recommendedName>
        <fullName evidence="5">UPAR/Ly6 domain-containing protein</fullName>
    </recommendedName>
</protein>
<dbReference type="AlphaFoldDB" id="A0A6U4LJ61"/>
<evidence type="ECO:0000256" key="1">
    <source>
        <dbReference type="SAM" id="Phobius"/>
    </source>
</evidence>
<keyword evidence="2" id="KW-0732">Signal</keyword>
<feature type="signal peptide" evidence="2">
    <location>
        <begin position="1"/>
        <end position="29"/>
    </location>
</feature>
<feature type="transmembrane region" description="Helical" evidence="1">
    <location>
        <begin position="156"/>
        <end position="180"/>
    </location>
</feature>
<name>A0A6U4LJ61_HEMAN</name>
<dbReference type="EMBL" id="HBFK01030520">
    <property type="protein sequence ID" value="CAD8752046.1"/>
    <property type="molecule type" value="Transcribed_RNA"/>
</dbReference>
<sequence length="189" mass="19218">MGQGSRRMTMRGCCLAACVLLAFLPFTFSLSCYVSPASGTGAAVPSNCSASAAYCYSISPNLANSTVKGQDCFANATGTISCPVSGGGSGFYSTIGGTNYTYTCCNTTNCNTGSAGSSSAADAAADVVKKNETAEEVRPWGHAGFVPEVPLGSFGVATYVILSLVASVGFVGGLIVDLAAREMWPFEES</sequence>
<evidence type="ECO:0000313" key="3">
    <source>
        <dbReference type="EMBL" id="CAD8752046.1"/>
    </source>
</evidence>
<dbReference type="EMBL" id="HBFX01023943">
    <property type="protein sequence ID" value="CAD8960477.1"/>
    <property type="molecule type" value="Transcribed_RNA"/>
</dbReference>